<dbReference type="InterPro" id="IPR017867">
    <property type="entry name" value="Tyr_phospatase_low_mol_wt"/>
</dbReference>
<dbReference type="SMART" id="SM00226">
    <property type="entry name" value="LMWPc"/>
    <property type="match status" value="1"/>
</dbReference>
<keyword evidence="2" id="KW-0378">Hydrolase</keyword>
<keyword evidence="3" id="KW-0904">Protein phosphatase</keyword>
<evidence type="ECO:0000256" key="1">
    <source>
        <dbReference type="ARBA" id="ARBA00011063"/>
    </source>
</evidence>
<reference evidence="6 7" key="1">
    <citation type="submission" date="2016-11" db="EMBL/GenBank/DDBJ databases">
        <authorList>
            <person name="Jaros S."/>
            <person name="Januszkiewicz K."/>
            <person name="Wedrychowicz H."/>
        </authorList>
    </citation>
    <scope>NUCLEOTIDE SEQUENCE [LARGE SCALE GENOMIC DNA]</scope>
    <source>
        <strain evidence="6 7">NF2</strain>
    </source>
</reference>
<evidence type="ECO:0000313" key="7">
    <source>
        <dbReference type="Proteomes" id="UP000197781"/>
    </source>
</evidence>
<dbReference type="SUPFAM" id="SSF52788">
    <property type="entry name" value="Phosphotyrosine protein phosphatases I"/>
    <property type="match status" value="1"/>
</dbReference>
<evidence type="ECO:0000256" key="2">
    <source>
        <dbReference type="ARBA" id="ARBA00022801"/>
    </source>
</evidence>
<accession>A0A220MML9</accession>
<dbReference type="InterPro" id="IPR036196">
    <property type="entry name" value="Ptyr_pPase_sf"/>
</dbReference>
<name>A0A220MML9_9BACL</name>
<dbReference type="AlphaFoldDB" id="A0A220MML9"/>
<protein>
    <submittedName>
        <fullName evidence="6">Low molecular weight phosphatase family protein</fullName>
    </submittedName>
</protein>
<dbReference type="GO" id="GO:0004725">
    <property type="term" value="F:protein tyrosine phosphatase activity"/>
    <property type="evidence" value="ECO:0007669"/>
    <property type="project" value="InterPro"/>
</dbReference>
<dbReference type="Proteomes" id="UP000197781">
    <property type="component" value="Chromosome"/>
</dbReference>
<feature type="active site" description="Nucleophile" evidence="4">
    <location>
        <position position="8"/>
    </location>
</feature>
<dbReference type="RefSeq" id="WP_088909763.1">
    <property type="nucleotide sequence ID" value="NZ_CP018145.1"/>
</dbReference>
<evidence type="ECO:0000256" key="4">
    <source>
        <dbReference type="PIRSR" id="PIRSR617867-1"/>
    </source>
</evidence>
<sequence length="156" mass="17241">MKRILFVCTGNTCRSPMAEAMFRAKTDGQGLEIRSAGVAAFAGQDASLHAKQVLEERGIAHDHKASKVDDGLIEWSDVILTMTHGHKRAILTYFPSAAEKVHTLQEFVGIEGFSDIADPYGGSLMDYRRCAEEIEESLERLSLMLKDPGLRKSVDE</sequence>
<comment type="similarity">
    <text evidence="1">Belongs to the low molecular weight phosphotyrosine protein phosphatase family.</text>
</comment>
<dbReference type="Gene3D" id="3.40.50.2300">
    <property type="match status" value="1"/>
</dbReference>
<dbReference type="PRINTS" id="PR00719">
    <property type="entry name" value="LMWPTPASE"/>
</dbReference>
<dbReference type="CDD" id="cd16344">
    <property type="entry name" value="LMWPAP"/>
    <property type="match status" value="1"/>
</dbReference>
<dbReference type="PANTHER" id="PTHR11717">
    <property type="entry name" value="LOW MOLECULAR WEIGHT PROTEIN TYROSINE PHOSPHATASE"/>
    <property type="match status" value="1"/>
</dbReference>
<evidence type="ECO:0000256" key="3">
    <source>
        <dbReference type="ARBA" id="ARBA00022912"/>
    </source>
</evidence>
<gene>
    <name evidence="6" type="ORF">BP422_23035</name>
</gene>
<feature type="active site" evidence="4">
    <location>
        <position position="14"/>
    </location>
</feature>
<evidence type="ECO:0000313" key="6">
    <source>
        <dbReference type="EMBL" id="ASJ56172.1"/>
    </source>
</evidence>
<dbReference type="InterPro" id="IPR023485">
    <property type="entry name" value="Ptyr_pPase"/>
</dbReference>
<proteinExistence type="inferred from homology"/>
<dbReference type="Pfam" id="PF01451">
    <property type="entry name" value="LMWPc"/>
    <property type="match status" value="1"/>
</dbReference>
<dbReference type="KEGG" id="bfm:BP422_23035"/>
<feature type="active site" description="Proton donor" evidence="4">
    <location>
        <position position="118"/>
    </location>
</feature>
<dbReference type="PANTHER" id="PTHR11717:SF31">
    <property type="entry name" value="LOW MOLECULAR WEIGHT PROTEIN-TYROSINE-PHOSPHATASE ETP-RELATED"/>
    <property type="match status" value="1"/>
</dbReference>
<organism evidence="6 7">
    <name type="scientific">Brevibacillus formosus</name>
    <dbReference type="NCBI Taxonomy" id="54913"/>
    <lineage>
        <taxon>Bacteria</taxon>
        <taxon>Bacillati</taxon>
        <taxon>Bacillota</taxon>
        <taxon>Bacilli</taxon>
        <taxon>Bacillales</taxon>
        <taxon>Paenibacillaceae</taxon>
        <taxon>Brevibacillus</taxon>
    </lineage>
</organism>
<evidence type="ECO:0000259" key="5">
    <source>
        <dbReference type="SMART" id="SM00226"/>
    </source>
</evidence>
<dbReference type="InterPro" id="IPR050438">
    <property type="entry name" value="LMW_PTPase"/>
</dbReference>
<feature type="domain" description="Phosphotyrosine protein phosphatase I" evidence="5">
    <location>
        <begin position="2"/>
        <end position="144"/>
    </location>
</feature>
<dbReference type="EMBL" id="CP018145">
    <property type="protein sequence ID" value="ASJ56172.1"/>
    <property type="molecule type" value="Genomic_DNA"/>
</dbReference>